<feature type="domain" description="OmpA-like" evidence="10">
    <location>
        <begin position="148"/>
        <end position="270"/>
    </location>
</feature>
<dbReference type="AlphaFoldDB" id="A0A2A6E0D1"/>
<keyword evidence="8" id="KW-0175">Coiled coil</keyword>
<keyword evidence="6 7" id="KW-0472">Membrane</keyword>
<evidence type="ECO:0000256" key="6">
    <source>
        <dbReference type="ARBA" id="ARBA00023136"/>
    </source>
</evidence>
<evidence type="ECO:0000256" key="5">
    <source>
        <dbReference type="ARBA" id="ARBA00022989"/>
    </source>
</evidence>
<sequence>MKGKARLRHSSHEDDHLNETWLIPYADLLTLLLALFIVLFASSTIDAKKFDRLRQALISAFNGGPNFFEVSRTVPMPLEDNLPPRQQEDKDRLASVQAENRQTLTEEDRRKLEEQRRIMEELSQLKQQVDQFIAANNLGTQLETVLTEQLLKIVIRDTTLFDSGSATVKPQGRVLARAIGEILVRYPDYRVEIGGHTDNVPIHNREFDSNWELSFARAYNFMKLMEQTPGLDPARFQPVAYGEFSPIDTNATPEGRARNRRVEVAIFKTMGNRTAVPLQDVGRAAVSPRP</sequence>
<dbReference type="InterPro" id="IPR036737">
    <property type="entry name" value="OmpA-like_sf"/>
</dbReference>
<proteinExistence type="inferred from homology"/>
<dbReference type="InterPro" id="IPR050330">
    <property type="entry name" value="Bact_OuterMem_StrucFunc"/>
</dbReference>
<keyword evidence="5 9" id="KW-1133">Transmembrane helix</keyword>
<evidence type="ECO:0000256" key="7">
    <source>
        <dbReference type="PROSITE-ProRule" id="PRU00473"/>
    </source>
</evidence>
<dbReference type="CDD" id="cd07185">
    <property type="entry name" value="OmpA_C-like"/>
    <property type="match status" value="1"/>
</dbReference>
<dbReference type="Pfam" id="PF13677">
    <property type="entry name" value="MotB_plug"/>
    <property type="match status" value="1"/>
</dbReference>
<evidence type="ECO:0000256" key="8">
    <source>
        <dbReference type="SAM" id="Coils"/>
    </source>
</evidence>
<dbReference type="Pfam" id="PF00691">
    <property type="entry name" value="OmpA"/>
    <property type="match status" value="1"/>
</dbReference>
<dbReference type="Gene3D" id="3.30.1330.60">
    <property type="entry name" value="OmpA-like domain"/>
    <property type="match status" value="1"/>
</dbReference>
<protein>
    <recommendedName>
        <fullName evidence="10">OmpA-like domain-containing protein</fullName>
    </recommendedName>
</protein>
<accession>A0A2A6E0D1</accession>
<evidence type="ECO:0000313" key="12">
    <source>
        <dbReference type="Proteomes" id="UP000243688"/>
    </source>
</evidence>
<dbReference type="PANTHER" id="PTHR30329">
    <property type="entry name" value="STATOR ELEMENT OF FLAGELLAR MOTOR COMPLEX"/>
    <property type="match status" value="1"/>
</dbReference>
<evidence type="ECO:0000256" key="9">
    <source>
        <dbReference type="SAM" id="Phobius"/>
    </source>
</evidence>
<evidence type="ECO:0000259" key="10">
    <source>
        <dbReference type="PROSITE" id="PS51123"/>
    </source>
</evidence>
<reference evidence="11 12" key="1">
    <citation type="submission" date="2016-12" db="EMBL/GenBank/DDBJ databases">
        <title>Candidatus Reconcilibacillus cellulovorans genome.</title>
        <authorList>
            <person name="Kolinko S."/>
            <person name="Wu Y.-W."/>
            <person name="Tachea F."/>
            <person name="Denzel E."/>
            <person name="Hiras J."/>
            <person name="Baecker N."/>
            <person name="Chan L.J."/>
            <person name="Eichorst S.A."/>
            <person name="Frey D."/>
            <person name="Adams P.D."/>
            <person name="Pray T."/>
            <person name="Tanjore D."/>
            <person name="Petzold C.J."/>
            <person name="Gladden J.M."/>
            <person name="Simmons B.A."/>
            <person name="Singer S.W."/>
        </authorList>
    </citation>
    <scope>NUCLEOTIDE SEQUENCE [LARGE SCALE GENOMIC DNA]</scope>
    <source>
        <strain evidence="11">JTherm</strain>
    </source>
</reference>
<dbReference type="InterPro" id="IPR025713">
    <property type="entry name" value="MotB-like_N_dom"/>
</dbReference>
<dbReference type="PANTHER" id="PTHR30329:SF21">
    <property type="entry name" value="LIPOPROTEIN YIAD-RELATED"/>
    <property type="match status" value="1"/>
</dbReference>
<organism evidence="11 12">
    <name type="scientific">Candidatus Reconcilbacillus cellulovorans</name>
    <dbReference type="NCBI Taxonomy" id="1906605"/>
    <lineage>
        <taxon>Bacteria</taxon>
        <taxon>Bacillati</taxon>
        <taxon>Bacillota</taxon>
        <taxon>Bacilli</taxon>
        <taxon>Bacillales</taxon>
        <taxon>Paenibacillaceae</taxon>
        <taxon>Candidatus Reconcilbacillus</taxon>
    </lineage>
</organism>
<name>A0A2A6E0D1_9BACL</name>
<comment type="subcellular location">
    <subcellularLocation>
        <location evidence="1">Cell membrane</location>
        <topology evidence="1">Single-pass membrane protein</topology>
    </subcellularLocation>
</comment>
<dbReference type="Proteomes" id="UP000243688">
    <property type="component" value="Unassembled WGS sequence"/>
</dbReference>
<comment type="caution">
    <text evidence="11">The sequence shown here is derived from an EMBL/GenBank/DDBJ whole genome shotgun (WGS) entry which is preliminary data.</text>
</comment>
<dbReference type="GO" id="GO:0005886">
    <property type="term" value="C:plasma membrane"/>
    <property type="evidence" value="ECO:0007669"/>
    <property type="project" value="UniProtKB-SubCell"/>
</dbReference>
<evidence type="ECO:0000313" key="11">
    <source>
        <dbReference type="EMBL" id="PDO10481.1"/>
    </source>
</evidence>
<evidence type="ECO:0000256" key="4">
    <source>
        <dbReference type="ARBA" id="ARBA00022692"/>
    </source>
</evidence>
<dbReference type="PROSITE" id="PS51123">
    <property type="entry name" value="OMPA_2"/>
    <property type="match status" value="1"/>
</dbReference>
<comment type="similarity">
    <text evidence="2">Belongs to the MotB family.</text>
</comment>
<evidence type="ECO:0000256" key="1">
    <source>
        <dbReference type="ARBA" id="ARBA00004162"/>
    </source>
</evidence>
<dbReference type="EMBL" id="MOXJ01000014">
    <property type="protein sequence ID" value="PDO10481.1"/>
    <property type="molecule type" value="Genomic_DNA"/>
</dbReference>
<keyword evidence="4 9" id="KW-0812">Transmembrane</keyword>
<evidence type="ECO:0000256" key="2">
    <source>
        <dbReference type="ARBA" id="ARBA00008914"/>
    </source>
</evidence>
<dbReference type="SUPFAM" id="SSF103088">
    <property type="entry name" value="OmpA-like"/>
    <property type="match status" value="1"/>
</dbReference>
<feature type="coiled-coil region" evidence="8">
    <location>
        <begin position="95"/>
        <end position="125"/>
    </location>
</feature>
<keyword evidence="3" id="KW-1003">Cell membrane</keyword>
<dbReference type="InterPro" id="IPR006665">
    <property type="entry name" value="OmpA-like"/>
</dbReference>
<gene>
    <name evidence="11" type="ORF">BLM47_07060</name>
</gene>
<evidence type="ECO:0000256" key="3">
    <source>
        <dbReference type="ARBA" id="ARBA00022475"/>
    </source>
</evidence>
<feature type="transmembrane region" description="Helical" evidence="9">
    <location>
        <begin position="21"/>
        <end position="41"/>
    </location>
</feature>